<accession>A0A852ZDQ7</accession>
<keyword evidence="2" id="KW-1185">Reference proteome</keyword>
<dbReference type="RefSeq" id="WP_179536477.1">
    <property type="nucleotide sequence ID" value="NZ_JACBYW010000006.1"/>
</dbReference>
<sequence>MSPLLARQVTDDRDGLLTFLEQQRDALRAAAHGLDEQQARQRTTTSTLNMATLLKHAVRTERRWVVVQIGQRELPGLWPITDLEEEFRVEAHESLSGYLEAYSAVPAETERTVAEVSDLDAPLPLPPEMRDRTDIEPFSTRWVLLHLIEETARHAGHADIIRESLDGRLAHSLMSEFAASAPAATTEDAPTRSGT</sequence>
<dbReference type="Proteomes" id="UP000548304">
    <property type="component" value="Unassembled WGS sequence"/>
</dbReference>
<dbReference type="EMBL" id="JACBYW010000006">
    <property type="protein sequence ID" value="NYH80123.1"/>
    <property type="molecule type" value="Genomic_DNA"/>
</dbReference>
<organism evidence="1 2">
    <name type="scientific">Actinopolyspora biskrensis</name>
    <dbReference type="NCBI Taxonomy" id="1470178"/>
    <lineage>
        <taxon>Bacteria</taxon>
        <taxon>Bacillati</taxon>
        <taxon>Actinomycetota</taxon>
        <taxon>Actinomycetes</taxon>
        <taxon>Actinopolysporales</taxon>
        <taxon>Actinopolysporaceae</taxon>
        <taxon>Actinopolyspora</taxon>
    </lineage>
</organism>
<comment type="caution">
    <text evidence="1">The sequence shown here is derived from an EMBL/GenBank/DDBJ whole genome shotgun (WGS) entry which is preliminary data.</text>
</comment>
<gene>
    <name evidence="1" type="ORF">FHR84_003472</name>
</gene>
<reference evidence="1 2" key="1">
    <citation type="submission" date="2020-07" db="EMBL/GenBank/DDBJ databases">
        <title>Genomic Encyclopedia of Type Strains, Phase III (KMG-III): the genomes of soil and plant-associated and newly described type strains.</title>
        <authorList>
            <person name="Whitman W."/>
        </authorList>
    </citation>
    <scope>NUCLEOTIDE SEQUENCE [LARGE SCALE GENOMIC DNA]</scope>
    <source>
        <strain evidence="1 2">CECT 8576</strain>
    </source>
</reference>
<dbReference type="AlphaFoldDB" id="A0A852ZDQ7"/>
<proteinExistence type="predicted"/>
<dbReference type="InterPro" id="IPR007061">
    <property type="entry name" value="MST-like"/>
</dbReference>
<evidence type="ECO:0000313" key="1">
    <source>
        <dbReference type="EMBL" id="NYH80123.1"/>
    </source>
</evidence>
<dbReference type="Pfam" id="PF04978">
    <property type="entry name" value="MST"/>
    <property type="match status" value="1"/>
</dbReference>
<dbReference type="SUPFAM" id="SSF109854">
    <property type="entry name" value="DinB/YfiT-like putative metalloenzymes"/>
    <property type="match status" value="1"/>
</dbReference>
<dbReference type="InterPro" id="IPR034660">
    <property type="entry name" value="DinB/YfiT-like"/>
</dbReference>
<dbReference type="Gene3D" id="1.20.120.450">
    <property type="entry name" value="dinb family like domain"/>
    <property type="match status" value="1"/>
</dbReference>
<evidence type="ECO:0000313" key="2">
    <source>
        <dbReference type="Proteomes" id="UP000548304"/>
    </source>
</evidence>
<name>A0A852ZDQ7_9ACTN</name>
<protein>
    <submittedName>
        <fullName evidence="1">Putative damage-inducible protein DinB</fullName>
    </submittedName>
</protein>